<evidence type="ECO:0000313" key="4">
    <source>
        <dbReference type="Proteomes" id="UP000192796"/>
    </source>
</evidence>
<dbReference type="Pfam" id="PF08450">
    <property type="entry name" value="SGL"/>
    <property type="match status" value="1"/>
</dbReference>
<dbReference type="OrthoDB" id="241638at2"/>
<dbReference type="InterPro" id="IPR013658">
    <property type="entry name" value="SGL"/>
</dbReference>
<dbReference type="InterPro" id="IPR051262">
    <property type="entry name" value="SMP-30/CGR1_Lactonase"/>
</dbReference>
<evidence type="ECO:0000256" key="1">
    <source>
        <dbReference type="ARBA" id="ARBA00022801"/>
    </source>
</evidence>
<dbReference type="STRING" id="1703345.A3860_11845"/>
<dbReference type="PANTHER" id="PTHR47572:SF4">
    <property type="entry name" value="LACTONASE DRP35"/>
    <property type="match status" value="1"/>
</dbReference>
<dbReference type="Proteomes" id="UP000192796">
    <property type="component" value="Unassembled WGS sequence"/>
</dbReference>
<feature type="domain" description="SMP-30/Gluconolactonase/LRE-like region" evidence="2">
    <location>
        <begin position="263"/>
        <end position="529"/>
    </location>
</feature>
<dbReference type="Gene3D" id="2.120.10.30">
    <property type="entry name" value="TolB, C-terminal domain"/>
    <property type="match status" value="1"/>
</dbReference>
<name>A0A1V9FFU6_9BACT</name>
<dbReference type="GO" id="GO:0016787">
    <property type="term" value="F:hydrolase activity"/>
    <property type="evidence" value="ECO:0007669"/>
    <property type="project" value="UniProtKB-KW"/>
</dbReference>
<dbReference type="AlphaFoldDB" id="A0A1V9FFU6"/>
<evidence type="ECO:0000259" key="2">
    <source>
        <dbReference type="Pfam" id="PF08450"/>
    </source>
</evidence>
<evidence type="ECO:0000313" key="3">
    <source>
        <dbReference type="EMBL" id="OQP57242.1"/>
    </source>
</evidence>
<sequence>MYRILSWLMAAWPLVHAYSQETRQLAVDKPMAIADLKTNEGAALVQAKWYVQTAHIRDADFRLPGASASDMLLLYPTGTKIKTHTIHPQINAPDFDKAFMSVKPGDLEMREGMGLVSMAWYKVEIVIPATIGSLDTKGTSAVFEIVMDDYSEIWVNGKQMHQFGQSGNGVIAGYNTRNRVLLTNNAVAGDKFTIAILGINGPLGMIPDNYIWVRNAVIDFYKEIPVRDPAWKDAGKIYTIDEKLNHIILPGTKVEKVADGFSFTEGPVWHPDGFLLFSDPNTNTIYRYDPADHNVTVYMSHSGYTGADIGEYGQPGSNGLAIDKEGRLIIDQHGNRRVIRIEKKGPVTVLADKVDGKRLNSPNDIVIKSDGAIYFTDPPYGLPGFFNDRRKELDYSGVIMIRNGKTEVVSKDLGGPNGLAFSPDERYLYVTNWDIRDIHHTKTLWRYEVQPDGTLKNGKIFFDFSFTEDEEALDGMKVDKEGNLFVSAPGGVWILSNEGTLLGKIVTPERPANMAWGDADRKTLYLTAHTSLYKIRLDTGGAH</sequence>
<proteinExistence type="predicted"/>
<dbReference type="SUPFAM" id="SSF63829">
    <property type="entry name" value="Calcium-dependent phosphotriesterase"/>
    <property type="match status" value="1"/>
</dbReference>
<accession>A0A1V9FFU6</accession>
<dbReference type="InterPro" id="IPR011042">
    <property type="entry name" value="6-blade_b-propeller_TolB-like"/>
</dbReference>
<protein>
    <submittedName>
        <fullName evidence="3">Gluconolactonase</fullName>
    </submittedName>
</protein>
<dbReference type="PANTHER" id="PTHR47572">
    <property type="entry name" value="LIPOPROTEIN-RELATED"/>
    <property type="match status" value="1"/>
</dbReference>
<dbReference type="EMBL" id="LVYD01000124">
    <property type="protein sequence ID" value="OQP57242.1"/>
    <property type="molecule type" value="Genomic_DNA"/>
</dbReference>
<keyword evidence="1" id="KW-0378">Hydrolase</keyword>
<comment type="caution">
    <text evidence="3">The sequence shown here is derived from an EMBL/GenBank/DDBJ whole genome shotgun (WGS) entry which is preliminary data.</text>
</comment>
<keyword evidence="4" id="KW-1185">Reference proteome</keyword>
<reference evidence="3 4" key="1">
    <citation type="submission" date="2016-03" db="EMBL/GenBank/DDBJ databases">
        <title>Niastella vici sp. nov., isolated from farmland soil.</title>
        <authorList>
            <person name="Chen L."/>
            <person name="Wang D."/>
            <person name="Yang S."/>
            <person name="Wang G."/>
        </authorList>
    </citation>
    <scope>NUCLEOTIDE SEQUENCE [LARGE SCALE GENOMIC DNA]</scope>
    <source>
        <strain evidence="3 4">DJ57</strain>
    </source>
</reference>
<organism evidence="3 4">
    <name type="scientific">Niastella vici</name>
    <dbReference type="NCBI Taxonomy" id="1703345"/>
    <lineage>
        <taxon>Bacteria</taxon>
        <taxon>Pseudomonadati</taxon>
        <taxon>Bacteroidota</taxon>
        <taxon>Chitinophagia</taxon>
        <taxon>Chitinophagales</taxon>
        <taxon>Chitinophagaceae</taxon>
        <taxon>Niastella</taxon>
    </lineage>
</organism>
<dbReference type="RefSeq" id="WP_081156208.1">
    <property type="nucleotide sequence ID" value="NZ_LVYD01000124.1"/>
</dbReference>
<gene>
    <name evidence="3" type="ORF">A3860_11845</name>
</gene>